<dbReference type="RefSeq" id="WP_380127928.1">
    <property type="nucleotide sequence ID" value="NZ_JBHSIU010000121.1"/>
</dbReference>
<name>A0ABV9WG86_9ACTN</name>
<comment type="caution">
    <text evidence="4">The sequence shown here is derived from an EMBL/GenBank/DDBJ whole genome shotgun (WGS) entry which is preliminary data.</text>
</comment>
<dbReference type="Proteomes" id="UP001595912">
    <property type="component" value="Unassembled WGS sequence"/>
</dbReference>
<gene>
    <name evidence="4" type="ORF">ACFPIJ_56925</name>
</gene>
<proteinExistence type="predicted"/>
<keyword evidence="2" id="KW-0067">ATP-binding</keyword>
<evidence type="ECO:0000313" key="4">
    <source>
        <dbReference type="EMBL" id="MFC5007282.1"/>
    </source>
</evidence>
<organism evidence="4 5">
    <name type="scientific">Dactylosporangium cerinum</name>
    <dbReference type="NCBI Taxonomy" id="1434730"/>
    <lineage>
        <taxon>Bacteria</taxon>
        <taxon>Bacillati</taxon>
        <taxon>Actinomycetota</taxon>
        <taxon>Actinomycetes</taxon>
        <taxon>Micromonosporales</taxon>
        <taxon>Micromonosporaceae</taxon>
        <taxon>Dactylosporangium</taxon>
    </lineage>
</organism>
<evidence type="ECO:0000256" key="3">
    <source>
        <dbReference type="ARBA" id="ARBA00023186"/>
    </source>
</evidence>
<reference evidence="5" key="1">
    <citation type="journal article" date="2019" name="Int. J. Syst. Evol. Microbiol.">
        <title>The Global Catalogue of Microorganisms (GCM) 10K type strain sequencing project: providing services to taxonomists for standard genome sequencing and annotation.</title>
        <authorList>
            <consortium name="The Broad Institute Genomics Platform"/>
            <consortium name="The Broad Institute Genome Sequencing Center for Infectious Disease"/>
            <person name="Wu L."/>
            <person name="Ma J."/>
        </authorList>
    </citation>
    <scope>NUCLEOTIDE SEQUENCE [LARGE SCALE GENOMIC DNA]</scope>
    <source>
        <strain evidence="5">CGMCC 4.7152</strain>
    </source>
</reference>
<dbReference type="InterPro" id="IPR013126">
    <property type="entry name" value="Hsp_70_fam"/>
</dbReference>
<evidence type="ECO:0000256" key="1">
    <source>
        <dbReference type="ARBA" id="ARBA00022741"/>
    </source>
</evidence>
<dbReference type="InterPro" id="IPR043129">
    <property type="entry name" value="ATPase_NBD"/>
</dbReference>
<dbReference type="EMBL" id="JBHSIU010000121">
    <property type="protein sequence ID" value="MFC5007282.1"/>
    <property type="molecule type" value="Genomic_DNA"/>
</dbReference>
<protein>
    <submittedName>
        <fullName evidence="4">Hsp70 family protein</fullName>
    </submittedName>
</protein>
<dbReference type="Gene3D" id="3.30.420.40">
    <property type="match status" value="1"/>
</dbReference>
<evidence type="ECO:0000313" key="5">
    <source>
        <dbReference type="Proteomes" id="UP001595912"/>
    </source>
</evidence>
<dbReference type="SUPFAM" id="SSF53067">
    <property type="entry name" value="Actin-like ATPase domain"/>
    <property type="match status" value="1"/>
</dbReference>
<evidence type="ECO:0000256" key="2">
    <source>
        <dbReference type="ARBA" id="ARBA00022840"/>
    </source>
</evidence>
<keyword evidence="3" id="KW-0143">Chaperone</keyword>
<dbReference type="Pfam" id="PF00012">
    <property type="entry name" value="HSP70"/>
    <property type="match status" value="1"/>
</dbReference>
<keyword evidence="5" id="KW-1185">Reference proteome</keyword>
<accession>A0ABV9WG86</accession>
<dbReference type="Gene3D" id="3.90.640.10">
    <property type="entry name" value="Actin, Chain A, domain 4"/>
    <property type="match status" value="1"/>
</dbReference>
<sequence length="121" mass="13390">MQAGQALVVYDLGAGTFDISVVRRRADNGWDVVAAAGLDDVGGLDLDEAIVKRVGTLVGEDEQWQRMVAPSTTAEYRARRQLWDDARAVKEQLTRGSTTGMPVPFLDRDIHVTREEFEELA</sequence>
<keyword evidence="1" id="KW-0547">Nucleotide-binding</keyword>